<dbReference type="PANTHER" id="PTHR34227:SF1">
    <property type="entry name" value="DIMETHYL SULFOXIDE REDUCTASE CHAPERONE-RELATED"/>
    <property type="match status" value="1"/>
</dbReference>
<comment type="caution">
    <text evidence="3">The sequence shown here is derived from an EMBL/GenBank/DDBJ whole genome shotgun (WGS) entry which is preliminary data.</text>
</comment>
<protein>
    <recommendedName>
        <fullName evidence="5">Dehydrogenase</fullName>
    </recommendedName>
</protein>
<dbReference type="InterPro" id="IPR050289">
    <property type="entry name" value="TorD/DmsD_chaperones"/>
</dbReference>
<dbReference type="Proteomes" id="UP000221168">
    <property type="component" value="Unassembled WGS sequence"/>
</dbReference>
<reference evidence="3 4" key="1">
    <citation type="submission" date="2017-10" db="EMBL/GenBank/DDBJ databases">
        <title>Sedimentibacterium mangrovi gen. nov., sp. nov., a novel member of family Phyllobacteriacea isolated from mangrove sediment.</title>
        <authorList>
            <person name="Liao H."/>
            <person name="Tian Y."/>
        </authorList>
    </citation>
    <scope>NUCLEOTIDE SEQUENCE [LARGE SCALE GENOMIC DNA]</scope>
    <source>
        <strain evidence="3 4">X9-2-2</strain>
    </source>
</reference>
<dbReference type="InterPro" id="IPR020945">
    <property type="entry name" value="DMSO/NO3_reduct_chaperone"/>
</dbReference>
<dbReference type="AlphaFoldDB" id="A0A2G1QLA9"/>
<dbReference type="SUPFAM" id="SSF89155">
    <property type="entry name" value="TorD-like"/>
    <property type="match status" value="1"/>
</dbReference>
<evidence type="ECO:0008006" key="5">
    <source>
        <dbReference type="Google" id="ProtNLM"/>
    </source>
</evidence>
<keyword evidence="4" id="KW-1185">Reference proteome</keyword>
<gene>
    <name evidence="3" type="ORF">CSC94_15385</name>
</gene>
<dbReference type="Gene3D" id="1.10.3480.10">
    <property type="entry name" value="TorD-like"/>
    <property type="match status" value="1"/>
</dbReference>
<dbReference type="RefSeq" id="WP_099307235.1">
    <property type="nucleotide sequence ID" value="NZ_PDVP01000009.1"/>
</dbReference>
<organism evidence="3 4">
    <name type="scientific">Zhengella mangrovi</name>
    <dbReference type="NCBI Taxonomy" id="1982044"/>
    <lineage>
        <taxon>Bacteria</taxon>
        <taxon>Pseudomonadati</taxon>
        <taxon>Pseudomonadota</taxon>
        <taxon>Alphaproteobacteria</taxon>
        <taxon>Hyphomicrobiales</taxon>
        <taxon>Notoacmeibacteraceae</taxon>
        <taxon>Zhengella</taxon>
    </lineage>
</organism>
<evidence type="ECO:0000313" key="3">
    <source>
        <dbReference type="EMBL" id="PHP66306.1"/>
    </source>
</evidence>
<accession>A0A2G1QLA9</accession>
<dbReference type="Pfam" id="PF02613">
    <property type="entry name" value="Nitrate_red_del"/>
    <property type="match status" value="1"/>
</dbReference>
<evidence type="ECO:0000313" key="4">
    <source>
        <dbReference type="Proteomes" id="UP000221168"/>
    </source>
</evidence>
<evidence type="ECO:0000256" key="2">
    <source>
        <dbReference type="SAM" id="MobiDB-lite"/>
    </source>
</evidence>
<name>A0A2G1QLA9_9HYPH</name>
<dbReference type="PANTHER" id="PTHR34227">
    <property type="entry name" value="CHAPERONE PROTEIN YCDY"/>
    <property type="match status" value="1"/>
</dbReference>
<dbReference type="OrthoDB" id="7849731at2"/>
<dbReference type="EMBL" id="PDVP01000009">
    <property type="protein sequence ID" value="PHP66306.1"/>
    <property type="molecule type" value="Genomic_DNA"/>
</dbReference>
<keyword evidence="1" id="KW-0143">Chaperone</keyword>
<feature type="region of interest" description="Disordered" evidence="2">
    <location>
        <begin position="225"/>
        <end position="249"/>
    </location>
</feature>
<sequence>MTAREEVPARAGSDWTLDADVLDLLARIHDREIDGAFVAGWRDSGISTWLPAVVSGADARAAANDLAAAVDAMPDPVDAASLDELAVVFADLYLTHGYRISPNGSVWLTDENLERQGPMFETRNWYRRYGLEVPDWRKRPDDNLVYQVQFLALLLRRGGEPALSDAARFLDSGLLIWLPEYARRAEARVHAPLYRAAARLTLALVDGIRDRIEALTGLERDVPDLERKSCPATPAPTEAPYVPGQAESW</sequence>
<dbReference type="InterPro" id="IPR036411">
    <property type="entry name" value="TorD-like_sf"/>
</dbReference>
<proteinExistence type="predicted"/>
<evidence type="ECO:0000256" key="1">
    <source>
        <dbReference type="ARBA" id="ARBA00023186"/>
    </source>
</evidence>